<dbReference type="InterPro" id="IPR003594">
    <property type="entry name" value="HATPase_dom"/>
</dbReference>
<dbReference type="InterPro" id="IPR005467">
    <property type="entry name" value="His_kinase_dom"/>
</dbReference>
<dbReference type="GO" id="GO:0000155">
    <property type="term" value="F:phosphorelay sensor kinase activity"/>
    <property type="evidence" value="ECO:0007669"/>
    <property type="project" value="InterPro"/>
</dbReference>
<feature type="domain" description="Histidine kinase" evidence="17">
    <location>
        <begin position="256"/>
        <end position="473"/>
    </location>
</feature>
<evidence type="ECO:0000259" key="18">
    <source>
        <dbReference type="PROSITE" id="PS50885"/>
    </source>
</evidence>
<feature type="transmembrane region" description="Helical" evidence="16">
    <location>
        <begin position="168"/>
        <end position="191"/>
    </location>
</feature>
<name>A0A9D2LCC2_9MICO</name>
<reference evidence="19" key="2">
    <citation type="submission" date="2021-04" db="EMBL/GenBank/DDBJ databases">
        <authorList>
            <person name="Gilroy R."/>
        </authorList>
    </citation>
    <scope>NUCLEOTIDE SEQUENCE</scope>
    <source>
        <strain evidence="19">ChiHjej13B12-24818</strain>
    </source>
</reference>
<keyword evidence="13 16" id="KW-0472">Membrane</keyword>
<feature type="region of interest" description="Disordered" evidence="15">
    <location>
        <begin position="485"/>
        <end position="504"/>
    </location>
</feature>
<evidence type="ECO:0000256" key="2">
    <source>
        <dbReference type="ARBA" id="ARBA00004651"/>
    </source>
</evidence>
<protein>
    <recommendedName>
        <fullName evidence="14">Sensor histidine kinase MtrB</fullName>
        <ecNumber evidence="3">2.7.13.3</ecNumber>
    </recommendedName>
</protein>
<dbReference type="SUPFAM" id="SSF158472">
    <property type="entry name" value="HAMP domain-like"/>
    <property type="match status" value="1"/>
</dbReference>
<evidence type="ECO:0000259" key="17">
    <source>
        <dbReference type="PROSITE" id="PS50109"/>
    </source>
</evidence>
<dbReference type="NCBIfam" id="NF040691">
    <property type="entry name" value="MtrAB_MtrB"/>
    <property type="match status" value="1"/>
</dbReference>
<dbReference type="EC" id="2.7.13.3" evidence="3"/>
<sequence length="588" mass="62617">MAILTVGTYLSSVIADGLYEQRRDRVLQESAEIRADLTQSMTQLSGATSTQQQDAANAFVQNVGGGQDGVDSRDAALVPVDPSGAVWPVASDRTVFEAVDEDFSAAVAEDPEAVIWQSIGRTDETTGRTHPAILVGTRVVVPGAGSYDLFLVFSLEEEQETLSFVQRVLLGGGGVMMALVVGIAIVVARLVTTPLKRAARAAERMADGDLTSRVEVSGADELARVGESFNDMARNLEQKVDDLTELSHVQQRFASDVSHELRTPLTTIRMASSVLVAQRQQLPGELQRTVELLAAQVERFELLLSDLLEISRFDAGAAVLEADREDLDDLVVRAIDDVRPLAGARGCLLDVRLAGHGMDVVVEARRVDRILRNLLTNAIEHGAGAPVRIQTASSEEAVAVLVQDHGHGISPEDAQHVFDRFWRADPSRARTLGGTGLGLSISVEDAHLHSGWLQAWGQVGEGAVFRLTLPRRPGMDIVRSPLTLERSFDPDAEESPPSSATGEIVISPDLLPDLDETEDLAADDLAHGDLSAAVPEAPPPDAPQDLPGAAAEDVPGGAVEDVPAGSGFTPGSDREDRIPGGADETRPS</sequence>
<evidence type="ECO:0000313" key="20">
    <source>
        <dbReference type="Proteomes" id="UP000823823"/>
    </source>
</evidence>
<reference evidence="19" key="1">
    <citation type="journal article" date="2021" name="PeerJ">
        <title>Extensive microbial diversity within the chicken gut microbiome revealed by metagenomics and culture.</title>
        <authorList>
            <person name="Gilroy R."/>
            <person name="Ravi A."/>
            <person name="Getino M."/>
            <person name="Pursley I."/>
            <person name="Horton D.L."/>
            <person name="Alikhan N.F."/>
            <person name="Baker D."/>
            <person name="Gharbi K."/>
            <person name="Hall N."/>
            <person name="Watson M."/>
            <person name="Adriaenssens E.M."/>
            <person name="Foster-Nyarko E."/>
            <person name="Jarju S."/>
            <person name="Secka A."/>
            <person name="Antonio M."/>
            <person name="Oren A."/>
            <person name="Chaudhuri R.R."/>
            <person name="La Ragione R."/>
            <person name="Hildebrand F."/>
            <person name="Pallen M.J."/>
        </authorList>
    </citation>
    <scope>NUCLEOTIDE SEQUENCE</scope>
    <source>
        <strain evidence="19">ChiHjej13B12-24818</strain>
    </source>
</reference>
<keyword evidence="12" id="KW-0902">Two-component regulatory system</keyword>
<dbReference type="InterPro" id="IPR036890">
    <property type="entry name" value="HATPase_C_sf"/>
</dbReference>
<feature type="domain" description="HAMP" evidence="18">
    <location>
        <begin position="189"/>
        <end position="241"/>
    </location>
</feature>
<dbReference type="PANTHER" id="PTHR43711">
    <property type="entry name" value="TWO-COMPONENT HISTIDINE KINASE"/>
    <property type="match status" value="1"/>
</dbReference>
<dbReference type="SMART" id="SM00387">
    <property type="entry name" value="HATPase_c"/>
    <property type="match status" value="1"/>
</dbReference>
<evidence type="ECO:0000256" key="7">
    <source>
        <dbReference type="ARBA" id="ARBA00022692"/>
    </source>
</evidence>
<evidence type="ECO:0000256" key="9">
    <source>
        <dbReference type="ARBA" id="ARBA00022777"/>
    </source>
</evidence>
<dbReference type="SUPFAM" id="SSF47384">
    <property type="entry name" value="Homodimeric domain of signal transducing histidine kinase"/>
    <property type="match status" value="1"/>
</dbReference>
<keyword evidence="10" id="KW-0067">ATP-binding</keyword>
<dbReference type="PROSITE" id="PS50885">
    <property type="entry name" value="HAMP"/>
    <property type="match status" value="1"/>
</dbReference>
<dbReference type="Gene3D" id="6.10.340.10">
    <property type="match status" value="1"/>
</dbReference>
<dbReference type="PRINTS" id="PR00344">
    <property type="entry name" value="BCTRLSENSOR"/>
</dbReference>
<evidence type="ECO:0000313" key="19">
    <source>
        <dbReference type="EMBL" id="HJB09858.1"/>
    </source>
</evidence>
<dbReference type="InterPro" id="IPR003661">
    <property type="entry name" value="HisK_dim/P_dom"/>
</dbReference>
<dbReference type="InterPro" id="IPR047669">
    <property type="entry name" value="MtrAB_MtrB"/>
</dbReference>
<evidence type="ECO:0000256" key="3">
    <source>
        <dbReference type="ARBA" id="ARBA00012438"/>
    </source>
</evidence>
<evidence type="ECO:0000256" key="16">
    <source>
        <dbReference type="SAM" id="Phobius"/>
    </source>
</evidence>
<dbReference type="SMART" id="SM00304">
    <property type="entry name" value="HAMP"/>
    <property type="match status" value="1"/>
</dbReference>
<dbReference type="InterPro" id="IPR004358">
    <property type="entry name" value="Sig_transdc_His_kin-like_C"/>
</dbReference>
<dbReference type="FunFam" id="1.10.287.130:FF:000010">
    <property type="entry name" value="Two-component sensor histidine kinase"/>
    <property type="match status" value="1"/>
</dbReference>
<evidence type="ECO:0000256" key="8">
    <source>
        <dbReference type="ARBA" id="ARBA00022741"/>
    </source>
</evidence>
<evidence type="ECO:0000256" key="5">
    <source>
        <dbReference type="ARBA" id="ARBA00022553"/>
    </source>
</evidence>
<keyword evidence="11 16" id="KW-1133">Transmembrane helix</keyword>
<dbReference type="Proteomes" id="UP000823823">
    <property type="component" value="Unassembled WGS sequence"/>
</dbReference>
<dbReference type="EMBL" id="DWZH01000037">
    <property type="protein sequence ID" value="HJB09858.1"/>
    <property type="molecule type" value="Genomic_DNA"/>
</dbReference>
<dbReference type="Pfam" id="PF00672">
    <property type="entry name" value="HAMP"/>
    <property type="match status" value="1"/>
</dbReference>
<dbReference type="PROSITE" id="PS50109">
    <property type="entry name" value="HIS_KIN"/>
    <property type="match status" value="1"/>
</dbReference>
<evidence type="ECO:0000256" key="4">
    <source>
        <dbReference type="ARBA" id="ARBA00022475"/>
    </source>
</evidence>
<evidence type="ECO:0000256" key="1">
    <source>
        <dbReference type="ARBA" id="ARBA00000085"/>
    </source>
</evidence>
<dbReference type="GO" id="GO:0005886">
    <property type="term" value="C:plasma membrane"/>
    <property type="evidence" value="ECO:0007669"/>
    <property type="project" value="UniProtKB-SubCell"/>
</dbReference>
<evidence type="ECO:0000256" key="13">
    <source>
        <dbReference type="ARBA" id="ARBA00023136"/>
    </source>
</evidence>
<dbReference type="Pfam" id="PF02518">
    <property type="entry name" value="HATPase_c"/>
    <property type="match status" value="1"/>
</dbReference>
<evidence type="ECO:0000256" key="10">
    <source>
        <dbReference type="ARBA" id="ARBA00022840"/>
    </source>
</evidence>
<keyword evidence="4" id="KW-1003">Cell membrane</keyword>
<organism evidence="19 20">
    <name type="scientific">Candidatus Brachybacterium merdavium</name>
    <dbReference type="NCBI Taxonomy" id="2838513"/>
    <lineage>
        <taxon>Bacteria</taxon>
        <taxon>Bacillati</taxon>
        <taxon>Actinomycetota</taxon>
        <taxon>Actinomycetes</taxon>
        <taxon>Micrococcales</taxon>
        <taxon>Dermabacteraceae</taxon>
        <taxon>Brachybacterium</taxon>
    </lineage>
</organism>
<dbReference type="Gene3D" id="3.30.565.10">
    <property type="entry name" value="Histidine kinase-like ATPase, C-terminal domain"/>
    <property type="match status" value="1"/>
</dbReference>
<evidence type="ECO:0000256" key="6">
    <source>
        <dbReference type="ARBA" id="ARBA00022679"/>
    </source>
</evidence>
<dbReference type="FunFam" id="3.30.565.10:FF:000013">
    <property type="entry name" value="Two-component sensor histidine kinase"/>
    <property type="match status" value="1"/>
</dbReference>
<keyword evidence="6" id="KW-0808">Transferase</keyword>
<dbReference type="Gene3D" id="1.10.287.130">
    <property type="match status" value="1"/>
</dbReference>
<dbReference type="Pfam" id="PF00512">
    <property type="entry name" value="HisKA"/>
    <property type="match status" value="1"/>
</dbReference>
<dbReference type="SMART" id="SM00388">
    <property type="entry name" value="HisKA"/>
    <property type="match status" value="1"/>
</dbReference>
<keyword evidence="5" id="KW-0597">Phosphoprotein</keyword>
<keyword evidence="8" id="KW-0547">Nucleotide-binding</keyword>
<gene>
    <name evidence="19" type="ORF">H9786_04905</name>
</gene>
<evidence type="ECO:0000256" key="11">
    <source>
        <dbReference type="ARBA" id="ARBA00022989"/>
    </source>
</evidence>
<feature type="region of interest" description="Disordered" evidence="15">
    <location>
        <begin position="524"/>
        <end position="588"/>
    </location>
</feature>
<comment type="catalytic activity">
    <reaction evidence="1">
        <text>ATP + protein L-histidine = ADP + protein N-phospho-L-histidine.</text>
        <dbReference type="EC" id="2.7.13.3"/>
    </reaction>
</comment>
<dbReference type="CDD" id="cd06225">
    <property type="entry name" value="HAMP"/>
    <property type="match status" value="1"/>
</dbReference>
<keyword evidence="9 19" id="KW-0418">Kinase</keyword>
<evidence type="ECO:0000256" key="12">
    <source>
        <dbReference type="ARBA" id="ARBA00023012"/>
    </source>
</evidence>
<dbReference type="GO" id="GO:0005524">
    <property type="term" value="F:ATP binding"/>
    <property type="evidence" value="ECO:0007669"/>
    <property type="project" value="UniProtKB-KW"/>
</dbReference>
<evidence type="ECO:0000256" key="14">
    <source>
        <dbReference type="ARBA" id="ARBA00035305"/>
    </source>
</evidence>
<accession>A0A9D2LCC2</accession>
<comment type="subcellular location">
    <subcellularLocation>
        <location evidence="2">Cell membrane</location>
        <topology evidence="2">Multi-pass membrane protein</topology>
    </subcellularLocation>
</comment>
<evidence type="ECO:0000256" key="15">
    <source>
        <dbReference type="SAM" id="MobiDB-lite"/>
    </source>
</evidence>
<dbReference type="InterPro" id="IPR036097">
    <property type="entry name" value="HisK_dim/P_sf"/>
</dbReference>
<dbReference type="PANTHER" id="PTHR43711:SF1">
    <property type="entry name" value="HISTIDINE KINASE 1"/>
    <property type="match status" value="1"/>
</dbReference>
<dbReference type="CDD" id="cd00082">
    <property type="entry name" value="HisKA"/>
    <property type="match status" value="1"/>
</dbReference>
<dbReference type="AlphaFoldDB" id="A0A9D2LCC2"/>
<feature type="compositionally biased region" description="Basic and acidic residues" evidence="15">
    <location>
        <begin position="572"/>
        <end position="588"/>
    </location>
</feature>
<dbReference type="SUPFAM" id="SSF55874">
    <property type="entry name" value="ATPase domain of HSP90 chaperone/DNA topoisomerase II/histidine kinase"/>
    <property type="match status" value="1"/>
</dbReference>
<dbReference type="InterPro" id="IPR003660">
    <property type="entry name" value="HAMP_dom"/>
</dbReference>
<comment type="caution">
    <text evidence="19">The sequence shown here is derived from an EMBL/GenBank/DDBJ whole genome shotgun (WGS) entry which is preliminary data.</text>
</comment>
<dbReference type="InterPro" id="IPR050736">
    <property type="entry name" value="Sensor_HK_Regulatory"/>
</dbReference>
<keyword evidence="7 16" id="KW-0812">Transmembrane</keyword>
<proteinExistence type="predicted"/>